<dbReference type="EMBL" id="KB446543">
    <property type="protein sequence ID" value="EME40981.1"/>
    <property type="molecule type" value="Genomic_DNA"/>
</dbReference>
<feature type="compositionally biased region" description="Polar residues" evidence="1">
    <location>
        <begin position="342"/>
        <end position="351"/>
    </location>
</feature>
<feature type="region of interest" description="Disordered" evidence="1">
    <location>
        <begin position="191"/>
        <end position="245"/>
    </location>
</feature>
<sequence>MSPSSPNSPKSRLGRLFRRRGPSDASSGSSPGATAAVSAPDASQLNGASDAGHVRRRSSKRSIRDFVQGSGRSRSRSGSRRISLQREQLQREPSYNAPQNLPSGAEVAAARALYPDGHWAPVSPTNSDFPLGGSQAQEAAEHLGVEPRGPPIYEDRKSRPTTADNQTNGQTIQRMLAQQQQERLLAHEHTNSGWGQPATNPAHGDAAVTPKHNRHSRNLSDSARNEYQQAGGLTDSPDPLRITKNRNSVSSGIARASLDRSQQAAGQLSHKPDVPNLRKSVDSDVGYGIAVPPRTSSAQHPQPNHTRNSSLQKPLPDPPLAPRTTTTTTTNTIFRPGRAPTTHVSTHTADTATGRGQGIQSSFIHNANTAGAREPRIQDSSVRSAGPADVHNHSTQGFSHPDIDIAPAHEGGIQNSSALIDLSTVVDLRNTEDTDYHTTHAPAVTHETVHVEHHEVREEVITRETHNHHIFHRILPVLDFEVLPPRHFIETRTGGKYEISPDLVPLGHNERIQNMIHDAVARIMPQSHDSAPAFPNTFSARPFHGKDGNHKAWTGPYGEPRTEQWWVHPPTWETGGRDTGQTEPFHLGSEFPEDDGLRTPLPDDTSMWPQQLKRASTHASQKRMSMNAHSRDAREYQDYQEYAQFVDDRGVISPMGPGSGGMPPAVPRYERNGPTILPIRMQHDGRF</sequence>
<keyword evidence="3" id="KW-1185">Reference proteome</keyword>
<dbReference type="eggNOG" id="ENOG502S837">
    <property type="taxonomic scope" value="Eukaryota"/>
</dbReference>
<dbReference type="HOGENOM" id="CLU_400620_0_0_1"/>
<reference evidence="2 3" key="2">
    <citation type="journal article" date="2012" name="PLoS Pathog.">
        <title>Diverse lifestyles and strategies of plant pathogenesis encoded in the genomes of eighteen Dothideomycetes fungi.</title>
        <authorList>
            <person name="Ohm R.A."/>
            <person name="Feau N."/>
            <person name="Henrissat B."/>
            <person name="Schoch C.L."/>
            <person name="Horwitz B.A."/>
            <person name="Barry K.W."/>
            <person name="Condon B.J."/>
            <person name="Copeland A.C."/>
            <person name="Dhillon B."/>
            <person name="Glaser F."/>
            <person name="Hesse C.N."/>
            <person name="Kosti I."/>
            <person name="LaButti K."/>
            <person name="Lindquist E.A."/>
            <person name="Lucas S."/>
            <person name="Salamov A.A."/>
            <person name="Bradshaw R.E."/>
            <person name="Ciuffetti L."/>
            <person name="Hamelin R.C."/>
            <person name="Kema G.H.J."/>
            <person name="Lawrence C."/>
            <person name="Scott J.A."/>
            <person name="Spatafora J.W."/>
            <person name="Turgeon B.G."/>
            <person name="de Wit P.J.G.M."/>
            <person name="Zhong S."/>
            <person name="Goodwin S.B."/>
            <person name="Grigoriev I.V."/>
        </authorList>
    </citation>
    <scope>NUCLEOTIDE SEQUENCE [LARGE SCALE GENOMIC DNA]</scope>
    <source>
        <strain evidence="3">NZE10 / CBS 128990</strain>
    </source>
</reference>
<dbReference type="AlphaFoldDB" id="N1PI33"/>
<accession>N1PI33</accession>
<feature type="compositionally biased region" description="Polar residues" evidence="1">
    <location>
        <begin position="219"/>
        <end position="228"/>
    </location>
</feature>
<feature type="compositionally biased region" description="Polar residues" evidence="1">
    <location>
        <begin position="294"/>
        <end position="312"/>
    </location>
</feature>
<feature type="region of interest" description="Disordered" evidence="1">
    <location>
        <begin position="371"/>
        <end position="397"/>
    </location>
</feature>
<dbReference type="OrthoDB" id="5325276at2759"/>
<dbReference type="Proteomes" id="UP000016933">
    <property type="component" value="Unassembled WGS sequence"/>
</dbReference>
<feature type="compositionally biased region" description="Low complexity" evidence="1">
    <location>
        <begin position="23"/>
        <end position="40"/>
    </location>
</feature>
<gene>
    <name evidence="2" type="ORF">DOTSEDRAFT_56040</name>
</gene>
<evidence type="ECO:0000313" key="2">
    <source>
        <dbReference type="EMBL" id="EME40981.1"/>
    </source>
</evidence>
<feature type="compositionally biased region" description="Polar residues" evidence="1">
    <location>
        <begin position="85"/>
        <end position="102"/>
    </location>
</feature>
<dbReference type="PANTHER" id="PTHR38703">
    <property type="entry name" value="CHROMOSOME 8, WHOLE GENOME SHOTGUN SEQUENCE"/>
    <property type="match status" value="1"/>
</dbReference>
<organism evidence="2 3">
    <name type="scientific">Dothistroma septosporum (strain NZE10 / CBS 128990)</name>
    <name type="common">Red band needle blight fungus</name>
    <name type="synonym">Mycosphaerella pini</name>
    <dbReference type="NCBI Taxonomy" id="675120"/>
    <lineage>
        <taxon>Eukaryota</taxon>
        <taxon>Fungi</taxon>
        <taxon>Dikarya</taxon>
        <taxon>Ascomycota</taxon>
        <taxon>Pezizomycotina</taxon>
        <taxon>Dothideomycetes</taxon>
        <taxon>Dothideomycetidae</taxon>
        <taxon>Mycosphaerellales</taxon>
        <taxon>Mycosphaerellaceae</taxon>
        <taxon>Dothistroma</taxon>
    </lineage>
</organism>
<evidence type="ECO:0000313" key="3">
    <source>
        <dbReference type="Proteomes" id="UP000016933"/>
    </source>
</evidence>
<feature type="region of interest" description="Disordered" evidence="1">
    <location>
        <begin position="257"/>
        <end position="356"/>
    </location>
</feature>
<reference evidence="3" key="1">
    <citation type="journal article" date="2012" name="PLoS Genet.">
        <title>The genomes of the fungal plant pathogens Cladosporium fulvum and Dothistroma septosporum reveal adaptation to different hosts and lifestyles but also signatures of common ancestry.</title>
        <authorList>
            <person name="de Wit P.J.G.M."/>
            <person name="van der Burgt A."/>
            <person name="Oekmen B."/>
            <person name="Stergiopoulos I."/>
            <person name="Abd-Elsalam K.A."/>
            <person name="Aerts A.L."/>
            <person name="Bahkali A.H."/>
            <person name="Beenen H.G."/>
            <person name="Chettri P."/>
            <person name="Cox M.P."/>
            <person name="Datema E."/>
            <person name="de Vries R.P."/>
            <person name="Dhillon B."/>
            <person name="Ganley A.R."/>
            <person name="Griffiths S.A."/>
            <person name="Guo Y."/>
            <person name="Hamelin R.C."/>
            <person name="Henrissat B."/>
            <person name="Kabir M.S."/>
            <person name="Jashni M.K."/>
            <person name="Kema G."/>
            <person name="Klaubauf S."/>
            <person name="Lapidus A."/>
            <person name="Levasseur A."/>
            <person name="Lindquist E."/>
            <person name="Mehrabi R."/>
            <person name="Ohm R.A."/>
            <person name="Owen T.J."/>
            <person name="Salamov A."/>
            <person name="Schwelm A."/>
            <person name="Schijlen E."/>
            <person name="Sun H."/>
            <person name="van den Burg H.A."/>
            <person name="van Ham R.C.H.J."/>
            <person name="Zhang S."/>
            <person name="Goodwin S.B."/>
            <person name="Grigoriev I.V."/>
            <person name="Collemare J."/>
            <person name="Bradshaw R.E."/>
        </authorList>
    </citation>
    <scope>NUCLEOTIDE SEQUENCE [LARGE SCALE GENOMIC DNA]</scope>
    <source>
        <strain evidence="3">NZE10 / CBS 128990</strain>
    </source>
</reference>
<name>N1PI33_DOTSN</name>
<protein>
    <submittedName>
        <fullName evidence="2">Uncharacterized protein</fullName>
    </submittedName>
</protein>
<feature type="compositionally biased region" description="Polar residues" evidence="1">
    <location>
        <begin position="1"/>
        <end position="10"/>
    </location>
</feature>
<dbReference type="OMA" id="ITRETHN"/>
<dbReference type="PANTHER" id="PTHR38703:SF1">
    <property type="entry name" value="ALLERGEN"/>
    <property type="match status" value="1"/>
</dbReference>
<evidence type="ECO:0000256" key="1">
    <source>
        <dbReference type="SAM" id="MobiDB-lite"/>
    </source>
</evidence>
<proteinExistence type="predicted"/>
<feature type="region of interest" description="Disordered" evidence="1">
    <location>
        <begin position="1"/>
        <end position="166"/>
    </location>
</feature>